<organism evidence="2 3">
    <name type="scientific">Nonomuraea jiangxiensis</name>
    <dbReference type="NCBI Taxonomy" id="633440"/>
    <lineage>
        <taxon>Bacteria</taxon>
        <taxon>Bacillati</taxon>
        <taxon>Actinomycetota</taxon>
        <taxon>Actinomycetes</taxon>
        <taxon>Streptosporangiales</taxon>
        <taxon>Streptosporangiaceae</taxon>
        <taxon>Nonomuraea</taxon>
    </lineage>
</organism>
<dbReference type="PANTHER" id="PTHR48125">
    <property type="entry name" value="LP07818P1"/>
    <property type="match status" value="1"/>
</dbReference>
<evidence type="ECO:0000313" key="3">
    <source>
        <dbReference type="Proteomes" id="UP000199202"/>
    </source>
</evidence>
<proteinExistence type="predicted"/>
<accession>A0A1G9P8X8</accession>
<name>A0A1G9P8X8_9ACTN</name>
<dbReference type="PANTHER" id="PTHR48125:SF10">
    <property type="entry name" value="OS12G0136300 PROTEIN"/>
    <property type="match status" value="1"/>
</dbReference>
<evidence type="ECO:0000256" key="1">
    <source>
        <dbReference type="SAM" id="MobiDB-lite"/>
    </source>
</evidence>
<protein>
    <submittedName>
        <fullName evidence="2">Uncharacterized protein</fullName>
    </submittedName>
</protein>
<feature type="region of interest" description="Disordered" evidence="1">
    <location>
        <begin position="387"/>
        <end position="576"/>
    </location>
</feature>
<evidence type="ECO:0000313" key="2">
    <source>
        <dbReference type="EMBL" id="SDL95246.1"/>
    </source>
</evidence>
<reference evidence="2 3" key="1">
    <citation type="submission" date="2016-10" db="EMBL/GenBank/DDBJ databases">
        <authorList>
            <person name="de Groot N.N."/>
        </authorList>
    </citation>
    <scope>NUCLEOTIDE SEQUENCE [LARGE SCALE GENOMIC DNA]</scope>
    <source>
        <strain evidence="2 3">CGMCC 4.6533</strain>
    </source>
</reference>
<dbReference type="EMBL" id="FNDJ01000033">
    <property type="protein sequence ID" value="SDL95246.1"/>
    <property type="molecule type" value="Genomic_DNA"/>
</dbReference>
<dbReference type="STRING" id="633440.SAMN05421869_13372"/>
<gene>
    <name evidence="2" type="ORF">SAMN05421869_13372</name>
</gene>
<dbReference type="Proteomes" id="UP000199202">
    <property type="component" value="Unassembled WGS sequence"/>
</dbReference>
<feature type="region of interest" description="Disordered" evidence="1">
    <location>
        <begin position="1"/>
        <end position="33"/>
    </location>
</feature>
<dbReference type="RefSeq" id="WP_090945858.1">
    <property type="nucleotide sequence ID" value="NZ_FNDJ01000033.1"/>
</dbReference>
<dbReference type="AlphaFoldDB" id="A0A1G9P8X8"/>
<keyword evidence="3" id="KW-1185">Reference proteome</keyword>
<feature type="compositionally biased region" description="Pro residues" evidence="1">
    <location>
        <begin position="553"/>
        <end position="565"/>
    </location>
</feature>
<dbReference type="OrthoDB" id="3538517at2"/>
<sequence length="797" mass="82417">MADPAKAGAPVMTDAAPSGPAPEARAPALGGPAADTLAAQRAAGNQAVGAAAQPPEPSGVAGFLANAVISMFVREFTGSGPQERIATAAIRGFVFTLVKEATWEAVKSGVKELAKDENMGEFRLGYKAGVILGFVSPVTDLFGILVLAEQTQRIAAEIGRAAWEHPDEVIAEANALTTQFRTFLTDVRTNLTAAELLKHLPELGAAAERAAAAAGSGAAHSVVLHFSGKEEERPMRPGAAAPAGPAAQLEHWATETRKKLTSTQWSRLGYNVGYDVGAAVSNTLLFVFGLGAGEAIAAIGAQLGRLGGLLARAGNVVRQLGEAIAAIEALIGALVSKPMKWLEPAMKPFFQLLERLRGFLRKLLGIAEKGAAKAAVTAVEKGAAGLAAAPPAAPGPPAAKPELKPKPRPRPKPPKTTPKAAPEVAPKTAPAVAPEAAPKAAPEVAPEGAPGTVPEPAVRKRVTAGAAQESPAHVPSAAEAHPAKRSRIAAEQQPEPVGVLEAEPATPLKKKSALTAPRPAATPPKPATPKTAKTAQAAPPTSVTATGPAAVTTPPPKAPVPPSGPVPAATGKGPSPEMVAAVEQGIKETPLSTVGAAGEAAALSSLRETRHEVFDLNKLRIDLHRVRKNFPLLDLISKGPAGKPGVVASVKNYAMGRTGELSPHTLRRYARDMKAMLRTGGPGYAPVPAEVAADLLAANRAQIQTAQAWPRDLAPDAGPERIARYINERSILVIPDDHVPQVRKFIGEQALRDPGAYELVPGPTLADDIARIQERVQPMGITSGQLHDIHRRVTKAP</sequence>
<feature type="compositionally biased region" description="Low complexity" evidence="1">
    <location>
        <begin position="528"/>
        <end position="552"/>
    </location>
</feature>
<feature type="compositionally biased region" description="Low complexity" evidence="1">
    <location>
        <begin position="417"/>
        <end position="450"/>
    </location>
</feature>